<feature type="transmembrane region" description="Helical" evidence="1">
    <location>
        <begin position="261"/>
        <end position="281"/>
    </location>
</feature>
<feature type="transmembrane region" description="Helical" evidence="1">
    <location>
        <begin position="118"/>
        <end position="143"/>
    </location>
</feature>
<organism evidence="3 4">
    <name type="scientific">Pararhizobium capsulatum DSM 1112</name>
    <dbReference type="NCBI Taxonomy" id="1121113"/>
    <lineage>
        <taxon>Bacteria</taxon>
        <taxon>Pseudomonadati</taxon>
        <taxon>Pseudomonadota</taxon>
        <taxon>Alphaproteobacteria</taxon>
        <taxon>Hyphomicrobiales</taxon>
        <taxon>Rhizobiaceae</taxon>
        <taxon>Rhizobium/Agrobacterium group</taxon>
        <taxon>Pararhizobium</taxon>
    </lineage>
</organism>
<dbReference type="Pfam" id="PF01757">
    <property type="entry name" value="Acyl_transf_3"/>
    <property type="match status" value="1"/>
</dbReference>
<dbReference type="PANTHER" id="PTHR23028:SF53">
    <property type="entry name" value="ACYL_TRANSF_3 DOMAIN-CONTAINING PROTEIN"/>
    <property type="match status" value="1"/>
</dbReference>
<feature type="transmembrane region" description="Helical" evidence="1">
    <location>
        <begin position="30"/>
        <end position="53"/>
    </location>
</feature>
<dbReference type="EMBL" id="JAUSVF010000002">
    <property type="protein sequence ID" value="MDQ0322498.1"/>
    <property type="molecule type" value="Genomic_DNA"/>
</dbReference>
<feature type="transmembrane region" description="Helical" evidence="1">
    <location>
        <begin position="150"/>
        <end position="171"/>
    </location>
</feature>
<feature type="transmembrane region" description="Helical" evidence="1">
    <location>
        <begin position="7"/>
        <end position="24"/>
    </location>
</feature>
<sequence length="341" mass="37409">MKTLYGIQYLRALAAIAVVLFHAAEKTDHAFAIGAAGVDVFFVISGFIMWVISENRPVSPLRFLADRIRRIVPIYWLATAAMVLGGLVGLFPNLVLSFQHIMASLFFVPMRSPSNSEIWPVLVQGWTLNFEMFFYVAFAATLFLPRRLRLPILGTFFAGLVAIGATVSWQNPLFLTYTRPIILEFVVGVAIGELWLKGLIPPRMRIGIFLLALSLGGFLTIAVLRLPFDERICGPLAVALVLGVLSLEAKGVVRKFSIPAFLGNASYSIYLWHTFAVSVVVKVGTSLHLPVPLIFALATTGGLVLGCLGYLLIEKPILNIQNGSRRSRPQPLKHGAAIHGR</sequence>
<feature type="transmembrane region" description="Helical" evidence="1">
    <location>
        <begin position="232"/>
        <end position="249"/>
    </location>
</feature>
<feature type="transmembrane region" description="Helical" evidence="1">
    <location>
        <begin position="177"/>
        <end position="196"/>
    </location>
</feature>
<keyword evidence="1" id="KW-0812">Transmembrane</keyword>
<accession>A0ABU0BW66</accession>
<dbReference type="Proteomes" id="UP001230207">
    <property type="component" value="Unassembled WGS sequence"/>
</dbReference>
<feature type="transmembrane region" description="Helical" evidence="1">
    <location>
        <begin position="293"/>
        <end position="313"/>
    </location>
</feature>
<evidence type="ECO:0000313" key="3">
    <source>
        <dbReference type="EMBL" id="MDQ0322498.1"/>
    </source>
</evidence>
<keyword evidence="4" id="KW-1185">Reference proteome</keyword>
<keyword evidence="1" id="KW-1133">Transmembrane helix</keyword>
<proteinExistence type="predicted"/>
<protein>
    <submittedName>
        <fullName evidence="3">Exopolysaccharide production protein ExoZ</fullName>
    </submittedName>
</protein>
<feature type="transmembrane region" description="Helical" evidence="1">
    <location>
        <begin position="208"/>
        <end position="226"/>
    </location>
</feature>
<dbReference type="InterPro" id="IPR050879">
    <property type="entry name" value="Acyltransferase_3"/>
</dbReference>
<dbReference type="RefSeq" id="WP_307234167.1">
    <property type="nucleotide sequence ID" value="NZ_JAUSVF010000002.1"/>
</dbReference>
<keyword evidence="1" id="KW-0472">Membrane</keyword>
<dbReference type="InterPro" id="IPR002656">
    <property type="entry name" value="Acyl_transf_3_dom"/>
</dbReference>
<name>A0ABU0BW66_9HYPH</name>
<dbReference type="PANTHER" id="PTHR23028">
    <property type="entry name" value="ACETYLTRANSFERASE"/>
    <property type="match status" value="1"/>
</dbReference>
<evidence type="ECO:0000256" key="1">
    <source>
        <dbReference type="SAM" id="Phobius"/>
    </source>
</evidence>
<comment type="caution">
    <text evidence="3">The sequence shown here is derived from an EMBL/GenBank/DDBJ whole genome shotgun (WGS) entry which is preliminary data.</text>
</comment>
<evidence type="ECO:0000259" key="2">
    <source>
        <dbReference type="Pfam" id="PF01757"/>
    </source>
</evidence>
<feature type="domain" description="Acyltransferase 3" evidence="2">
    <location>
        <begin position="5"/>
        <end position="308"/>
    </location>
</feature>
<feature type="transmembrane region" description="Helical" evidence="1">
    <location>
        <begin position="74"/>
        <end position="98"/>
    </location>
</feature>
<evidence type="ECO:0000313" key="4">
    <source>
        <dbReference type="Proteomes" id="UP001230207"/>
    </source>
</evidence>
<reference evidence="3 4" key="1">
    <citation type="submission" date="2023-07" db="EMBL/GenBank/DDBJ databases">
        <title>Genomic Encyclopedia of Type Strains, Phase IV (KMG-IV): sequencing the most valuable type-strain genomes for metagenomic binning, comparative biology and taxonomic classification.</title>
        <authorList>
            <person name="Goeker M."/>
        </authorList>
    </citation>
    <scope>NUCLEOTIDE SEQUENCE [LARGE SCALE GENOMIC DNA]</scope>
    <source>
        <strain evidence="3 4">DSM 1112</strain>
    </source>
</reference>
<gene>
    <name evidence="3" type="ORF">QO002_004704</name>
</gene>